<keyword evidence="8" id="KW-0496">Mitochondrion</keyword>
<keyword evidence="9 10" id="KW-0472">Membrane</keyword>
<dbReference type="STRING" id="858893.H6C254"/>
<dbReference type="PROSITE" id="PS50920">
    <property type="entry name" value="SOLCAR"/>
    <property type="match status" value="3"/>
</dbReference>
<dbReference type="OMA" id="WVTATPF"/>
<keyword evidence="5" id="KW-0677">Repeat</keyword>
<organism evidence="13 14">
    <name type="scientific">Exophiala dermatitidis (strain ATCC 34100 / CBS 525.76 / NIH/UT8656)</name>
    <name type="common">Black yeast</name>
    <name type="synonym">Wangiella dermatitidis</name>
    <dbReference type="NCBI Taxonomy" id="858893"/>
    <lineage>
        <taxon>Eukaryota</taxon>
        <taxon>Fungi</taxon>
        <taxon>Dikarya</taxon>
        <taxon>Ascomycota</taxon>
        <taxon>Pezizomycotina</taxon>
        <taxon>Eurotiomycetes</taxon>
        <taxon>Chaetothyriomycetidae</taxon>
        <taxon>Chaetothyriales</taxon>
        <taxon>Herpotrichiellaceae</taxon>
        <taxon>Exophiala</taxon>
    </lineage>
</organism>
<evidence type="ECO:0000256" key="2">
    <source>
        <dbReference type="ARBA" id="ARBA00006375"/>
    </source>
</evidence>
<protein>
    <submittedName>
        <fullName evidence="13">MC family mitochondrial carrier protein</fullName>
    </submittedName>
</protein>
<dbReference type="HOGENOM" id="CLU_015166_16_1_1"/>
<dbReference type="SUPFAM" id="SSF103506">
    <property type="entry name" value="Mitochondrial carrier"/>
    <property type="match status" value="1"/>
</dbReference>
<dbReference type="Gene3D" id="1.50.40.10">
    <property type="entry name" value="Mitochondrial carrier domain"/>
    <property type="match status" value="1"/>
</dbReference>
<dbReference type="Pfam" id="PF00153">
    <property type="entry name" value="Mito_carr"/>
    <property type="match status" value="3"/>
</dbReference>
<dbReference type="Proteomes" id="UP000007304">
    <property type="component" value="Unassembled WGS sequence"/>
</dbReference>
<evidence type="ECO:0000256" key="4">
    <source>
        <dbReference type="ARBA" id="ARBA00022692"/>
    </source>
</evidence>
<dbReference type="VEuPathDB" id="FungiDB:HMPREF1120_06690"/>
<keyword evidence="3 11" id="KW-0813">Transport</keyword>
<dbReference type="eggNOG" id="KOG0758">
    <property type="taxonomic scope" value="Eukaryota"/>
</dbReference>
<proteinExistence type="inferred from homology"/>
<dbReference type="GeneID" id="20311329"/>
<keyword evidence="6" id="KW-0999">Mitochondrion inner membrane</keyword>
<dbReference type="GO" id="GO:0031966">
    <property type="term" value="C:mitochondrial membrane"/>
    <property type="evidence" value="ECO:0007669"/>
    <property type="project" value="UniProtKB-SubCell"/>
</dbReference>
<keyword evidence="4 10" id="KW-0812">Transmembrane</keyword>
<evidence type="ECO:0000256" key="7">
    <source>
        <dbReference type="ARBA" id="ARBA00022989"/>
    </source>
</evidence>
<dbReference type="EMBL" id="JH226134">
    <property type="protein sequence ID" value="EHY58686.1"/>
    <property type="molecule type" value="Genomic_DNA"/>
</dbReference>
<dbReference type="InterPro" id="IPR018108">
    <property type="entry name" value="MCP_transmembrane"/>
</dbReference>
<dbReference type="OrthoDB" id="193856at2759"/>
<accession>H6C254</accession>
<evidence type="ECO:0000256" key="12">
    <source>
        <dbReference type="SAM" id="Phobius"/>
    </source>
</evidence>
<dbReference type="GO" id="GO:0022857">
    <property type="term" value="F:transmembrane transporter activity"/>
    <property type="evidence" value="ECO:0007669"/>
    <property type="project" value="TreeGrafter"/>
</dbReference>
<dbReference type="AlphaFoldDB" id="H6C254"/>
<feature type="repeat" description="Solcar" evidence="10">
    <location>
        <begin position="194"/>
        <end position="295"/>
    </location>
</feature>
<feature type="repeat" description="Solcar" evidence="10">
    <location>
        <begin position="1"/>
        <end position="84"/>
    </location>
</feature>
<evidence type="ECO:0000256" key="3">
    <source>
        <dbReference type="ARBA" id="ARBA00022448"/>
    </source>
</evidence>
<dbReference type="InParanoid" id="H6C254"/>
<feature type="transmembrane region" description="Helical" evidence="12">
    <location>
        <begin position="153"/>
        <end position="174"/>
    </location>
</feature>
<name>H6C254_EXODN</name>
<dbReference type="RefSeq" id="XP_009159147.1">
    <property type="nucleotide sequence ID" value="XM_009160899.1"/>
</dbReference>
<comment type="similarity">
    <text evidence="2 11">Belongs to the mitochondrial carrier (TC 2.A.29) family.</text>
</comment>
<evidence type="ECO:0000256" key="8">
    <source>
        <dbReference type="ARBA" id="ARBA00023128"/>
    </source>
</evidence>
<evidence type="ECO:0000256" key="5">
    <source>
        <dbReference type="ARBA" id="ARBA00022737"/>
    </source>
</evidence>
<dbReference type="PANTHER" id="PTHR45624:SF10">
    <property type="entry name" value="SLC (SOLUTE CARRIER) HOMOLOG"/>
    <property type="match status" value="1"/>
</dbReference>
<keyword evidence="14" id="KW-1185">Reference proteome</keyword>
<feature type="transmembrane region" description="Helical" evidence="12">
    <location>
        <begin position="55"/>
        <end position="78"/>
    </location>
</feature>
<gene>
    <name evidence="13" type="ORF">HMPREF1120_06690</name>
</gene>
<feature type="transmembrane region" description="Helical" evidence="12">
    <location>
        <begin position="194"/>
        <end position="217"/>
    </location>
</feature>
<dbReference type="InterPro" id="IPR050567">
    <property type="entry name" value="Mitochondrial_Carrier"/>
</dbReference>
<keyword evidence="7 12" id="KW-1133">Transmembrane helix</keyword>
<dbReference type="PANTHER" id="PTHR45624">
    <property type="entry name" value="MITOCHONDRIAL BASIC AMINO ACIDS TRANSPORTER-RELATED"/>
    <property type="match status" value="1"/>
</dbReference>
<feature type="repeat" description="Solcar" evidence="10">
    <location>
        <begin position="98"/>
        <end position="182"/>
    </location>
</feature>
<evidence type="ECO:0000256" key="10">
    <source>
        <dbReference type="PROSITE-ProRule" id="PRU00282"/>
    </source>
</evidence>
<evidence type="ECO:0000256" key="6">
    <source>
        <dbReference type="ARBA" id="ARBA00022792"/>
    </source>
</evidence>
<dbReference type="InterPro" id="IPR023395">
    <property type="entry name" value="MCP_dom_sf"/>
</dbReference>
<evidence type="ECO:0000313" key="14">
    <source>
        <dbReference type="Proteomes" id="UP000007304"/>
    </source>
</evidence>
<evidence type="ECO:0000256" key="11">
    <source>
        <dbReference type="RuleBase" id="RU000488"/>
    </source>
</evidence>
<sequence length="343" mass="37027">MAADFWASYISGAIGILIGNQLDVVKVRAQAGSGAGVSAASIALEPITNIEKFTALFRGAAAPILGYGALNSILFMSFNRSLKLMDPSIFDYTKLAGVDLGKIWVAGAIGGVATFVVSAPSELIKCRTQLVVDGHRSSYAVFKDIWKQGGIRGLYYGGAITCIRDAFGYGWYFWSYELSKRLLLSRQPDPFASPSAAEVLISGGIAGIVTWVSVYPLDVVKTRLQTQPSLRLESQRLLPGATPPSRYDQTSLGVAREIWHTSGLHGFYRGLGVCSLRAFIVNAVQVGRKPFAHKTQWLTGISGTSMKGSWCSSPVLNDELEAADREDTQEPPIQIRLDQSAAL</sequence>
<evidence type="ECO:0000313" key="13">
    <source>
        <dbReference type="EMBL" id="EHY58686.1"/>
    </source>
</evidence>
<evidence type="ECO:0000256" key="9">
    <source>
        <dbReference type="ARBA" id="ARBA00023136"/>
    </source>
</evidence>
<evidence type="ECO:0000256" key="1">
    <source>
        <dbReference type="ARBA" id="ARBA00004225"/>
    </source>
</evidence>
<comment type="subcellular location">
    <subcellularLocation>
        <location evidence="1">Mitochondrion membrane</location>
        <topology evidence="1">Multi-pass membrane protein</topology>
    </subcellularLocation>
</comment>
<reference evidence="13" key="1">
    <citation type="submission" date="2011-07" db="EMBL/GenBank/DDBJ databases">
        <title>The Genome Sequence of Exophiala (Wangiella) dermatitidis NIH/UT8656.</title>
        <authorList>
            <consortium name="The Broad Institute Genome Sequencing Platform"/>
            <person name="Cuomo C."/>
            <person name="Wang Z."/>
            <person name="Hunicke-Smith S."/>
            <person name="Szanislo P.J."/>
            <person name="Earl A."/>
            <person name="Young S.K."/>
            <person name="Zeng Q."/>
            <person name="Gargeya S."/>
            <person name="Fitzgerald M."/>
            <person name="Haas B."/>
            <person name="Abouelleil A."/>
            <person name="Alvarado L."/>
            <person name="Arachchi H.M."/>
            <person name="Berlin A."/>
            <person name="Brown A."/>
            <person name="Chapman S.B."/>
            <person name="Chen Z."/>
            <person name="Dunbar C."/>
            <person name="Freedman E."/>
            <person name="Gearin G."/>
            <person name="Gellesch M."/>
            <person name="Goldberg J."/>
            <person name="Griggs A."/>
            <person name="Gujja S."/>
            <person name="Heiman D."/>
            <person name="Howarth C."/>
            <person name="Larson L."/>
            <person name="Lui A."/>
            <person name="MacDonald P.J.P."/>
            <person name="Montmayeur A."/>
            <person name="Murphy C."/>
            <person name="Neiman D."/>
            <person name="Pearson M."/>
            <person name="Priest M."/>
            <person name="Roberts A."/>
            <person name="Saif S."/>
            <person name="Shea T."/>
            <person name="Shenoy N."/>
            <person name="Sisk P."/>
            <person name="Stolte C."/>
            <person name="Sykes S."/>
            <person name="Wortman J."/>
            <person name="Nusbaum C."/>
            <person name="Birren B."/>
        </authorList>
    </citation>
    <scope>NUCLEOTIDE SEQUENCE</scope>
    <source>
        <strain evidence="13">NIH/UT8656</strain>
    </source>
</reference>